<dbReference type="SUPFAM" id="SSF102712">
    <property type="entry name" value="JAB1/MPN domain"/>
    <property type="match status" value="1"/>
</dbReference>
<evidence type="ECO:0000256" key="5">
    <source>
        <dbReference type="ARBA" id="ARBA00023049"/>
    </source>
</evidence>
<sequence>MPSTEWKISSSLLQDLLAASKRSHPNEFIALLSTLEKNGRFVEEVVVIPAVSGRDYAALHSELVPFDPLIVGTVHSHPTPSPYPSPQDLMTFARMGDFHLILAFPYALSGVRAFNARGKRIPLRVV</sequence>
<dbReference type="GO" id="GO:0006508">
    <property type="term" value="P:proteolysis"/>
    <property type="evidence" value="ECO:0007669"/>
    <property type="project" value="UniProtKB-KW"/>
</dbReference>
<evidence type="ECO:0000256" key="2">
    <source>
        <dbReference type="ARBA" id="ARBA00022723"/>
    </source>
</evidence>
<keyword evidence="5" id="KW-0482">Metalloprotease</keyword>
<evidence type="ECO:0000259" key="6">
    <source>
        <dbReference type="Pfam" id="PF14464"/>
    </source>
</evidence>
<proteinExistence type="predicted"/>
<dbReference type="AlphaFoldDB" id="A0A7T9DJT5"/>
<dbReference type="Proteomes" id="UP000596004">
    <property type="component" value="Chromosome"/>
</dbReference>
<dbReference type="GO" id="GO:0008237">
    <property type="term" value="F:metallopeptidase activity"/>
    <property type="evidence" value="ECO:0007669"/>
    <property type="project" value="UniProtKB-KW"/>
</dbReference>
<evidence type="ECO:0000256" key="3">
    <source>
        <dbReference type="ARBA" id="ARBA00022801"/>
    </source>
</evidence>
<evidence type="ECO:0000256" key="4">
    <source>
        <dbReference type="ARBA" id="ARBA00022833"/>
    </source>
</evidence>
<dbReference type="Pfam" id="PF14464">
    <property type="entry name" value="Prok-JAB"/>
    <property type="match status" value="1"/>
</dbReference>
<organism evidence="7">
    <name type="scientific">Candidatus Iainarchaeum sp</name>
    <dbReference type="NCBI Taxonomy" id="3101447"/>
    <lineage>
        <taxon>Archaea</taxon>
        <taxon>Candidatus Iainarchaeota</taxon>
        <taxon>Candidatus Iainarchaeia</taxon>
        <taxon>Candidatus Iainarchaeales</taxon>
        <taxon>Candidatus Iainarchaeaceae</taxon>
        <taxon>Candidatus Iainarchaeum</taxon>
    </lineage>
</organism>
<dbReference type="InterPro" id="IPR028090">
    <property type="entry name" value="JAB_dom_prok"/>
</dbReference>
<feature type="domain" description="JAB" evidence="6">
    <location>
        <begin position="10"/>
        <end position="103"/>
    </location>
</feature>
<evidence type="ECO:0000313" key="7">
    <source>
        <dbReference type="EMBL" id="QQR92643.1"/>
    </source>
</evidence>
<name>A0A7T9DJT5_9ARCH</name>
<keyword evidence="3" id="KW-0378">Hydrolase</keyword>
<dbReference type="Gene3D" id="3.40.140.10">
    <property type="entry name" value="Cytidine Deaminase, domain 2"/>
    <property type="match status" value="1"/>
</dbReference>
<keyword evidence="4" id="KW-0862">Zinc</keyword>
<protein>
    <submittedName>
        <fullName evidence="7">Mov34/MPN/PAD-1 family protein</fullName>
    </submittedName>
</protein>
<dbReference type="GO" id="GO:0046872">
    <property type="term" value="F:metal ion binding"/>
    <property type="evidence" value="ECO:0007669"/>
    <property type="project" value="UniProtKB-KW"/>
</dbReference>
<reference evidence="7" key="1">
    <citation type="submission" date="2020-11" db="EMBL/GenBank/DDBJ databases">
        <title>Connecting structure to function with the recovery of over 1000 high-quality activated sludge metagenome-assembled genomes encoding full-length rRNA genes using long-read sequencing.</title>
        <authorList>
            <person name="Singleton C.M."/>
            <person name="Petriglieri F."/>
            <person name="Kristensen J.M."/>
            <person name="Kirkegaard R.H."/>
            <person name="Michaelsen T.Y."/>
            <person name="Andersen M.H."/>
            <person name="Karst S.M."/>
            <person name="Dueholm M.S."/>
            <person name="Nielsen P.H."/>
            <person name="Albertsen M."/>
        </authorList>
    </citation>
    <scope>NUCLEOTIDE SEQUENCE</scope>
    <source>
        <strain evidence="7">Fred_18-Q3-R57-64_BAT3C.431</strain>
    </source>
</reference>
<dbReference type="EMBL" id="CP064981">
    <property type="protein sequence ID" value="QQR92643.1"/>
    <property type="molecule type" value="Genomic_DNA"/>
</dbReference>
<gene>
    <name evidence="7" type="ORF">IPJ89_00145</name>
</gene>
<evidence type="ECO:0000256" key="1">
    <source>
        <dbReference type="ARBA" id="ARBA00022670"/>
    </source>
</evidence>
<accession>A0A7T9DJT5</accession>
<keyword evidence="1" id="KW-0645">Protease</keyword>
<keyword evidence="2" id="KW-0479">Metal-binding</keyword>